<dbReference type="Gene3D" id="3.40.30.10">
    <property type="entry name" value="Glutaredoxin"/>
    <property type="match status" value="1"/>
</dbReference>
<dbReference type="EMBL" id="UOGD01000393">
    <property type="protein sequence ID" value="VAX27752.1"/>
    <property type="molecule type" value="Genomic_DNA"/>
</dbReference>
<protein>
    <recommendedName>
        <fullName evidence="1">Thioredoxin domain-containing protein</fullName>
    </recommendedName>
</protein>
<dbReference type="InterPro" id="IPR036249">
    <property type="entry name" value="Thioredoxin-like_sf"/>
</dbReference>
<organism evidence="2">
    <name type="scientific">hydrothermal vent metagenome</name>
    <dbReference type="NCBI Taxonomy" id="652676"/>
    <lineage>
        <taxon>unclassified sequences</taxon>
        <taxon>metagenomes</taxon>
        <taxon>ecological metagenomes</taxon>
    </lineage>
</organism>
<dbReference type="AlphaFoldDB" id="A0A3B1CHQ8"/>
<dbReference type="PROSITE" id="PS51352">
    <property type="entry name" value="THIOREDOXIN_2"/>
    <property type="match status" value="1"/>
</dbReference>
<dbReference type="SUPFAM" id="SSF52833">
    <property type="entry name" value="Thioredoxin-like"/>
    <property type="match status" value="1"/>
</dbReference>
<evidence type="ECO:0000259" key="1">
    <source>
        <dbReference type="PROSITE" id="PS51352"/>
    </source>
</evidence>
<dbReference type="Pfam" id="PF00085">
    <property type="entry name" value="Thioredoxin"/>
    <property type="match status" value="1"/>
</dbReference>
<sequence length="113" mass="13154">MPLQEITINDIDAFSEFIKSNEGTVTYFSTPMCNVCKILKPKLLELLSDKFPKMRFAYINVEDAQELAAQNQIFVVPTILFHLDGREFIRKSRNVNLNVLSEELDRPYSMMFE</sequence>
<reference evidence="2" key="1">
    <citation type="submission" date="2018-06" db="EMBL/GenBank/DDBJ databases">
        <authorList>
            <person name="Zhirakovskaya E."/>
        </authorList>
    </citation>
    <scope>NUCLEOTIDE SEQUENCE</scope>
</reference>
<dbReference type="CDD" id="cd02947">
    <property type="entry name" value="TRX_family"/>
    <property type="match status" value="1"/>
</dbReference>
<gene>
    <name evidence="2" type="ORF">MNBD_IGNAVI01-2721</name>
</gene>
<feature type="domain" description="Thioredoxin" evidence="1">
    <location>
        <begin position="1"/>
        <end position="109"/>
    </location>
</feature>
<evidence type="ECO:0000313" key="2">
    <source>
        <dbReference type="EMBL" id="VAX27752.1"/>
    </source>
</evidence>
<name>A0A3B1CHQ8_9ZZZZ</name>
<proteinExistence type="predicted"/>
<accession>A0A3B1CHQ8</accession>
<dbReference type="InterPro" id="IPR013766">
    <property type="entry name" value="Thioredoxin_domain"/>
</dbReference>